<dbReference type="AlphaFoldDB" id="A0A4Y2L0R4"/>
<comment type="caution">
    <text evidence="1">The sequence shown here is derived from an EMBL/GenBank/DDBJ whole genome shotgun (WGS) entry which is preliminary data.</text>
</comment>
<protein>
    <submittedName>
        <fullName evidence="1">Uncharacterized protein</fullName>
    </submittedName>
</protein>
<evidence type="ECO:0000313" key="2">
    <source>
        <dbReference type="Proteomes" id="UP000499080"/>
    </source>
</evidence>
<organism evidence="1 2">
    <name type="scientific">Araneus ventricosus</name>
    <name type="common">Orbweaver spider</name>
    <name type="synonym">Epeira ventricosa</name>
    <dbReference type="NCBI Taxonomy" id="182803"/>
    <lineage>
        <taxon>Eukaryota</taxon>
        <taxon>Metazoa</taxon>
        <taxon>Ecdysozoa</taxon>
        <taxon>Arthropoda</taxon>
        <taxon>Chelicerata</taxon>
        <taxon>Arachnida</taxon>
        <taxon>Araneae</taxon>
        <taxon>Araneomorphae</taxon>
        <taxon>Entelegynae</taxon>
        <taxon>Araneoidea</taxon>
        <taxon>Araneidae</taxon>
        <taxon>Araneus</taxon>
    </lineage>
</organism>
<name>A0A4Y2L0R4_ARAVE</name>
<proteinExistence type="predicted"/>
<evidence type="ECO:0000313" key="1">
    <source>
        <dbReference type="EMBL" id="GBN08168.1"/>
    </source>
</evidence>
<feature type="non-terminal residue" evidence="1">
    <location>
        <position position="94"/>
    </location>
</feature>
<sequence length="94" mass="10645">MENKLGYLESLPDLYSDTSNQIDFVHSTSSESSDDSFMQSLSTAMYVEEILRPSGTEGTRRAPLALVRKTATALPIFYKILSSHQDYVFQRNFV</sequence>
<accession>A0A4Y2L0R4</accession>
<dbReference type="EMBL" id="BGPR01005237">
    <property type="protein sequence ID" value="GBN08168.1"/>
    <property type="molecule type" value="Genomic_DNA"/>
</dbReference>
<gene>
    <name evidence="1" type="ORF">AVEN_1034_1</name>
</gene>
<keyword evidence="2" id="KW-1185">Reference proteome</keyword>
<dbReference type="Proteomes" id="UP000499080">
    <property type="component" value="Unassembled WGS sequence"/>
</dbReference>
<reference evidence="1 2" key="1">
    <citation type="journal article" date="2019" name="Sci. Rep.">
        <title>Orb-weaving spider Araneus ventricosus genome elucidates the spidroin gene catalogue.</title>
        <authorList>
            <person name="Kono N."/>
            <person name="Nakamura H."/>
            <person name="Ohtoshi R."/>
            <person name="Moran D.A.P."/>
            <person name="Shinohara A."/>
            <person name="Yoshida Y."/>
            <person name="Fujiwara M."/>
            <person name="Mori M."/>
            <person name="Tomita M."/>
            <person name="Arakawa K."/>
        </authorList>
    </citation>
    <scope>NUCLEOTIDE SEQUENCE [LARGE SCALE GENOMIC DNA]</scope>
</reference>